<proteinExistence type="predicted"/>
<dbReference type="AlphaFoldDB" id="A0A521DBA1"/>
<keyword evidence="2" id="KW-1185">Reference proteome</keyword>
<gene>
    <name evidence="1" type="ORF">SAMN06269117_11936</name>
</gene>
<dbReference type="Proteomes" id="UP000317315">
    <property type="component" value="Unassembled WGS sequence"/>
</dbReference>
<sequence length="90" mass="10422">MKVNEIKSLLRKHLSLLNAEKIENIDLLYEDISKIKTFQLANISEEERKEISDLIDSVIAKASEVQEKLIDRMNELYSSKVAVKAYNKKL</sequence>
<dbReference type="EMBL" id="FXTM01000019">
    <property type="protein sequence ID" value="SMO69024.1"/>
    <property type="molecule type" value="Genomic_DNA"/>
</dbReference>
<organism evidence="1 2">
    <name type="scientific">Balnearium lithotrophicum</name>
    <dbReference type="NCBI Taxonomy" id="223788"/>
    <lineage>
        <taxon>Bacteria</taxon>
        <taxon>Pseudomonadati</taxon>
        <taxon>Aquificota</taxon>
        <taxon>Aquificia</taxon>
        <taxon>Desulfurobacteriales</taxon>
        <taxon>Desulfurobacteriaceae</taxon>
        <taxon>Balnearium</taxon>
    </lineage>
</organism>
<reference evidence="1 2" key="1">
    <citation type="submission" date="2017-05" db="EMBL/GenBank/DDBJ databases">
        <authorList>
            <person name="Varghese N."/>
            <person name="Submissions S."/>
        </authorList>
    </citation>
    <scope>NUCLEOTIDE SEQUENCE [LARGE SCALE GENOMIC DNA]</scope>
    <source>
        <strain evidence="1 2">DSM 16304</strain>
    </source>
</reference>
<protein>
    <submittedName>
        <fullName evidence="1">Uncharacterized protein</fullName>
    </submittedName>
</protein>
<evidence type="ECO:0000313" key="1">
    <source>
        <dbReference type="EMBL" id="SMO69024.1"/>
    </source>
</evidence>
<evidence type="ECO:0000313" key="2">
    <source>
        <dbReference type="Proteomes" id="UP000317315"/>
    </source>
</evidence>
<name>A0A521DBA1_9BACT</name>
<dbReference type="RefSeq" id="WP_142935932.1">
    <property type="nucleotide sequence ID" value="NZ_FXTM01000019.1"/>
</dbReference>
<accession>A0A521DBA1</accession>